<keyword evidence="2" id="KW-0472">Membrane</keyword>
<evidence type="ECO:0000256" key="1">
    <source>
        <dbReference type="SAM" id="MobiDB-lite"/>
    </source>
</evidence>
<dbReference type="Proteomes" id="UP000001072">
    <property type="component" value="Unassembled WGS sequence"/>
</dbReference>
<dbReference type="GeneID" id="18929321"/>
<dbReference type="EMBL" id="GL883091">
    <property type="protein sequence ID" value="EGG12194.1"/>
    <property type="molecule type" value="Genomic_DNA"/>
</dbReference>
<accession>F4R5U2</accession>
<name>F4R5U2_MELLP</name>
<keyword evidence="4" id="KW-1185">Reference proteome</keyword>
<evidence type="ECO:0000313" key="4">
    <source>
        <dbReference type="Proteomes" id="UP000001072"/>
    </source>
</evidence>
<evidence type="ECO:0000256" key="2">
    <source>
        <dbReference type="SAM" id="Phobius"/>
    </source>
</evidence>
<dbReference type="RefSeq" id="XP_007404569.1">
    <property type="nucleotide sequence ID" value="XM_007404507.1"/>
</dbReference>
<gene>
    <name evidence="3" type="ORF">MELLADRAFT_59307</name>
</gene>
<proteinExistence type="predicted"/>
<feature type="region of interest" description="Disordered" evidence="1">
    <location>
        <begin position="121"/>
        <end position="144"/>
    </location>
</feature>
<organism evidence="4">
    <name type="scientific">Melampsora larici-populina (strain 98AG31 / pathotype 3-4-7)</name>
    <name type="common">Poplar leaf rust fungus</name>
    <dbReference type="NCBI Taxonomy" id="747676"/>
    <lineage>
        <taxon>Eukaryota</taxon>
        <taxon>Fungi</taxon>
        <taxon>Dikarya</taxon>
        <taxon>Basidiomycota</taxon>
        <taxon>Pucciniomycotina</taxon>
        <taxon>Pucciniomycetes</taxon>
        <taxon>Pucciniales</taxon>
        <taxon>Melampsoraceae</taxon>
        <taxon>Melampsora</taxon>
    </lineage>
</organism>
<keyword evidence="2" id="KW-1133">Transmembrane helix</keyword>
<keyword evidence="2" id="KW-0812">Transmembrane</keyword>
<dbReference type="VEuPathDB" id="FungiDB:MELLADRAFT_59307"/>
<reference evidence="4" key="1">
    <citation type="journal article" date="2011" name="Proc. Natl. Acad. Sci. U.S.A.">
        <title>Obligate biotrophy features unraveled by the genomic analysis of rust fungi.</title>
        <authorList>
            <person name="Duplessis S."/>
            <person name="Cuomo C.A."/>
            <person name="Lin Y.-C."/>
            <person name="Aerts A."/>
            <person name="Tisserant E."/>
            <person name="Veneault-Fourrey C."/>
            <person name="Joly D.L."/>
            <person name="Hacquard S."/>
            <person name="Amselem J."/>
            <person name="Cantarel B.L."/>
            <person name="Chiu R."/>
            <person name="Coutinho P.M."/>
            <person name="Feau N."/>
            <person name="Field M."/>
            <person name="Frey P."/>
            <person name="Gelhaye E."/>
            <person name="Goldberg J."/>
            <person name="Grabherr M.G."/>
            <person name="Kodira C.D."/>
            <person name="Kohler A."/>
            <person name="Kuees U."/>
            <person name="Lindquist E.A."/>
            <person name="Lucas S.M."/>
            <person name="Mago R."/>
            <person name="Mauceli E."/>
            <person name="Morin E."/>
            <person name="Murat C."/>
            <person name="Pangilinan J.L."/>
            <person name="Park R."/>
            <person name="Pearson M."/>
            <person name="Quesneville H."/>
            <person name="Rouhier N."/>
            <person name="Sakthikumar S."/>
            <person name="Salamov A.A."/>
            <person name="Schmutz J."/>
            <person name="Selles B."/>
            <person name="Shapiro H."/>
            <person name="Tanguay P."/>
            <person name="Tuskan G.A."/>
            <person name="Henrissat B."/>
            <person name="Van de Peer Y."/>
            <person name="Rouze P."/>
            <person name="Ellis J.G."/>
            <person name="Dodds P.N."/>
            <person name="Schein J.E."/>
            <person name="Zhong S."/>
            <person name="Hamelin R.C."/>
            <person name="Grigoriev I.V."/>
            <person name="Szabo L.J."/>
            <person name="Martin F."/>
        </authorList>
    </citation>
    <scope>NUCLEOTIDE SEQUENCE [LARGE SCALE GENOMIC DNA]</scope>
    <source>
        <strain evidence="4">98AG31 / pathotype 3-4-7</strain>
    </source>
</reference>
<protein>
    <submittedName>
        <fullName evidence="3">Uncharacterized protein</fullName>
    </submittedName>
</protein>
<evidence type="ECO:0000313" key="3">
    <source>
        <dbReference type="EMBL" id="EGG12194.1"/>
    </source>
</evidence>
<dbReference type="HOGENOM" id="CLU_575010_0_0_1"/>
<dbReference type="InParanoid" id="F4R5U2"/>
<dbReference type="AlphaFoldDB" id="F4R5U2"/>
<feature type="transmembrane region" description="Helical" evidence="2">
    <location>
        <begin position="20"/>
        <end position="39"/>
    </location>
</feature>
<dbReference type="KEGG" id="mlr:MELLADRAFT_59307"/>
<sequence length="475" mass="52480">MRKAEFLMSGTKNQAPDNCAGYIYVLLLFDTVALVMMVVRRSIAYLKYHITNARDWFAACNDSTLGTTVQTLGTHPMDPVTFRTPSLQTKSTQTCSDPFRTPEPTQSDVFNFSYPSSFSSEISDDGPLAPTPGDPFLAPGSTNNRELEFLGTNHNNTLIDPSCFLRTANWSPALTSSGISMLLDAADVISHWHADSPITHKNRGRAEVLMDIDTDQFRTHGSERSSVENVQKEHKFISPLPTPSLHIASGVHDQLQSSSRHSSEYTTFGASDKQHSRFYSLSRFQDSGSGVFNQLQSHSLESSAFEAGMIRYHPYPSYRHQNSPPGIVKQLRSRGVESSSIRAGIRRDKFRSSSPPLSLQHSASQELLLPPNDHMFEGDVPSAAEFEGSENGGKKVLTCKIEEAMPSISNCECRLSATHSILASALGPLEILLKSNTCDGYKYKETAHIFLKIFDEVREVQGCVGHVHNCPNSEI</sequence>